<dbReference type="Proteomes" id="UP000507536">
    <property type="component" value="Unassembled WGS sequence"/>
</dbReference>
<organism evidence="3">
    <name type="scientific">Plasmodium chabaudi adami</name>
    <dbReference type="NCBI Taxonomy" id="5826"/>
    <lineage>
        <taxon>Eukaryota</taxon>
        <taxon>Sar</taxon>
        <taxon>Alveolata</taxon>
        <taxon>Apicomplexa</taxon>
        <taxon>Aconoidasida</taxon>
        <taxon>Haemosporida</taxon>
        <taxon>Plasmodiidae</taxon>
        <taxon>Plasmodium</taxon>
        <taxon>Plasmodium (Vinckeia)</taxon>
    </lineage>
</organism>
<dbReference type="InterPro" id="IPR006494">
    <property type="entry name" value="PST_A"/>
</dbReference>
<dbReference type="PANTHER" id="PTHR11614">
    <property type="entry name" value="PHOSPHOLIPASE-RELATED"/>
    <property type="match status" value="1"/>
</dbReference>
<feature type="region of interest" description="Disordered" evidence="1">
    <location>
        <begin position="148"/>
        <end position="179"/>
    </location>
</feature>
<reference evidence="3" key="1">
    <citation type="submission" date="2016-08" db="EMBL/GenBank/DDBJ databases">
        <authorList>
            <consortium name="Pathogen Informatics"/>
        </authorList>
    </citation>
    <scope>NUCLEOTIDE SEQUENCE</scope>
    <source>
        <strain evidence="3">DS</strain>
    </source>
</reference>
<dbReference type="InterPro" id="IPR029058">
    <property type="entry name" value="AB_hydrolase_fold"/>
</dbReference>
<accession>A0A1C6WTR7</accession>
<evidence type="ECO:0000259" key="2">
    <source>
        <dbReference type="Pfam" id="PF12146"/>
    </source>
</evidence>
<feature type="domain" description="Serine aminopeptidase S33" evidence="2">
    <location>
        <begin position="291"/>
        <end position="431"/>
    </location>
</feature>
<dbReference type="EMBL" id="FMIN01000448">
    <property type="protein sequence ID" value="SCL92900.1"/>
    <property type="molecule type" value="Genomic_DNA"/>
</dbReference>
<proteinExistence type="predicted"/>
<sequence length="470" mass="53827">MGEIELNNDELRSTTISKLDGDPKIGWICNKKGLLLKTYGWLVKNAAGIILLIHGFRVHTRLTFMRINLQMPNNNEDIVVDTNNYYIYKDSWIEKFNQNGYSVYALDLQGHGESQAWNNVRGEFSSFDDLVDDVIQYMNQIQDEISNDNQTNDDILNNNQTNDDILNNNQTNDDILNNNQMNDESYDIVATKKKKLPMYVIGYSMGGNIALRMLQVLNKEKGYNINNGESDNYKKCKAILDNSTNINEIDNDMNNSKNDDPGTSSAGTSATANASASDKHVEYDNYLDKFNIKGCISLSSMITLNETRNVGNRLIKYLYLPVTSLLSRVAPNAKFPSDPDYKQFEYINNTYRYDKFRNPDETKFKYVYELLKATVDVNYNINYMPKDIPLLFLHSSDDSVCHYQGTVSFHSKAKVETKNIYIFDKLDHAITAAPGNEEVLNLIINWINNLRMNGGDKIKHEIEDKKKNEI</sequence>
<feature type="region of interest" description="Disordered" evidence="1">
    <location>
        <begin position="247"/>
        <end position="274"/>
    </location>
</feature>
<dbReference type="Gene3D" id="3.40.50.1820">
    <property type="entry name" value="alpha/beta hydrolase"/>
    <property type="match status" value="2"/>
</dbReference>
<feature type="compositionally biased region" description="Polar residues" evidence="1">
    <location>
        <begin position="247"/>
        <end position="256"/>
    </location>
</feature>
<dbReference type="SUPFAM" id="SSF53474">
    <property type="entry name" value="alpha/beta-Hydrolases"/>
    <property type="match status" value="1"/>
</dbReference>
<dbReference type="InterPro" id="IPR022742">
    <property type="entry name" value="Hydrolase_4"/>
</dbReference>
<dbReference type="NCBIfam" id="TIGR01607">
    <property type="entry name" value="PST-A"/>
    <property type="match status" value="1"/>
</dbReference>
<name>A0A1C6WTR7_PLACE</name>
<dbReference type="Pfam" id="PF12146">
    <property type="entry name" value="Hydrolase_4"/>
    <property type="match status" value="2"/>
</dbReference>
<evidence type="ECO:0000256" key="1">
    <source>
        <dbReference type="SAM" id="MobiDB-lite"/>
    </source>
</evidence>
<evidence type="ECO:0000313" key="3">
    <source>
        <dbReference type="EMBL" id="SCL92900.1"/>
    </source>
</evidence>
<dbReference type="InterPro" id="IPR051044">
    <property type="entry name" value="MAG_DAG_Lipase"/>
</dbReference>
<protein>
    <submittedName>
        <fullName evidence="3">Lysophospholipase, putative</fullName>
    </submittedName>
</protein>
<feature type="compositionally biased region" description="Low complexity" evidence="1">
    <location>
        <begin position="262"/>
        <end position="274"/>
    </location>
</feature>
<gene>
    <name evidence="3" type="ORF">PCHDS_000551200</name>
</gene>
<dbReference type="AlphaFoldDB" id="A0A1C6WTR7"/>
<feature type="domain" description="Serine aminopeptidase S33" evidence="2">
    <location>
        <begin position="92"/>
        <end position="144"/>
    </location>
</feature>